<reference evidence="2 3" key="1">
    <citation type="submission" date="2019-02" db="EMBL/GenBank/DDBJ databases">
        <title>Arcanobacterium bovis sp. nov., isolated from the milk of a cow with mastitis.</title>
        <authorList>
            <person name="Sammra O."/>
            <person name="Foster G."/>
            <person name="Hassan A."/>
            <person name="Alssahen M."/>
            <person name="Laemmler C."/>
            <person name="Borowiak M."/>
            <person name="Malorny B."/>
            <person name="Abdulmawjood A."/>
        </authorList>
    </citation>
    <scope>NUCLEOTIDE SEQUENCE [LARGE SCALE GENOMIC DNA]</scope>
    <source>
        <strain evidence="2 3">C605018/01/1</strain>
    </source>
</reference>
<dbReference type="Proteomes" id="UP000293036">
    <property type="component" value="Unassembled WGS sequence"/>
</dbReference>
<dbReference type="EMBL" id="SJDT01000004">
    <property type="protein sequence ID" value="TBW21551.1"/>
    <property type="molecule type" value="Genomic_DNA"/>
</dbReference>
<gene>
    <name evidence="2" type="ORF">EZJ44_06355</name>
</gene>
<proteinExistence type="predicted"/>
<dbReference type="Pfam" id="PF13472">
    <property type="entry name" value="Lipase_GDSL_2"/>
    <property type="match status" value="1"/>
</dbReference>
<name>A0A4Q9V1J5_9ACTO</name>
<comment type="caution">
    <text evidence="2">The sequence shown here is derived from an EMBL/GenBank/DDBJ whole genome shotgun (WGS) entry which is preliminary data.</text>
</comment>
<dbReference type="RefSeq" id="WP_131281426.1">
    <property type="nucleotide sequence ID" value="NZ_JBHSLR010000006.1"/>
</dbReference>
<keyword evidence="3" id="KW-1185">Reference proteome</keyword>
<dbReference type="SUPFAM" id="SSF52266">
    <property type="entry name" value="SGNH hydrolase"/>
    <property type="match status" value="1"/>
</dbReference>
<evidence type="ECO:0000313" key="2">
    <source>
        <dbReference type="EMBL" id="TBW21551.1"/>
    </source>
</evidence>
<dbReference type="AlphaFoldDB" id="A0A4Q9V1J5"/>
<feature type="domain" description="SGNH hydrolase-type esterase" evidence="1">
    <location>
        <begin position="8"/>
        <end position="175"/>
    </location>
</feature>
<dbReference type="Gene3D" id="3.40.50.1110">
    <property type="entry name" value="SGNH hydrolase"/>
    <property type="match status" value="1"/>
</dbReference>
<dbReference type="InterPro" id="IPR036514">
    <property type="entry name" value="SGNH_hydro_sf"/>
</dbReference>
<evidence type="ECO:0000313" key="3">
    <source>
        <dbReference type="Proteomes" id="UP000293036"/>
    </source>
</evidence>
<sequence length="199" mass="22042">MQELRVFFVGDELVAGKGDARALGWVGRIIARTPLEPPITAITLAFPGENTGQLTERWEGEVLPRLNRDATNRLVIGLGSRDLDAGLSSARSRLHLANLLDNAERRQLSPFVVGPPPRADMPVRRVEELSHAYADVCARRSVPYVETFAPLVNHEQWNTDMSVSGGYTPHQAGYGLMAWLVLHRGWHQWLGVNPASFGE</sequence>
<dbReference type="InterPro" id="IPR013830">
    <property type="entry name" value="SGNH_hydro"/>
</dbReference>
<protein>
    <submittedName>
        <fullName evidence="2">Lysophospholipase</fullName>
    </submittedName>
</protein>
<evidence type="ECO:0000259" key="1">
    <source>
        <dbReference type="Pfam" id="PF13472"/>
    </source>
</evidence>
<accession>A0A4Q9V1J5</accession>
<organism evidence="2 3">
    <name type="scientific">Arcanobacterium bovis</name>
    <dbReference type="NCBI Taxonomy" id="2529275"/>
    <lineage>
        <taxon>Bacteria</taxon>
        <taxon>Bacillati</taxon>
        <taxon>Actinomycetota</taxon>
        <taxon>Actinomycetes</taxon>
        <taxon>Actinomycetales</taxon>
        <taxon>Actinomycetaceae</taxon>
        <taxon>Arcanobacterium</taxon>
    </lineage>
</organism>
<dbReference type="OrthoDB" id="5196031at2"/>